<proteinExistence type="predicted"/>
<dbReference type="EMBL" id="MU826830">
    <property type="protein sequence ID" value="KAJ7373607.1"/>
    <property type="molecule type" value="Genomic_DNA"/>
</dbReference>
<name>A0A9W9Z1V8_9CNID</name>
<dbReference type="Proteomes" id="UP001163046">
    <property type="component" value="Unassembled WGS sequence"/>
</dbReference>
<protein>
    <submittedName>
        <fullName evidence="1">Uncharacterized protein</fullName>
    </submittedName>
</protein>
<sequence>MMGPKLPHPIVPNISYRFWHAATVTFLKRDPVNGAVSCIQDDDISATAVTAMGAGKRRFAFIFKDNAKNYALNAEGRDNITATEINHASPIKSTMKFKPSYYWSFTVFRNIQHNTLYLGCDNRTLLLVPMNSTSYPDPRALFITTQI</sequence>
<dbReference type="AlphaFoldDB" id="A0A9W9Z1V8"/>
<keyword evidence="2" id="KW-1185">Reference proteome</keyword>
<gene>
    <name evidence="1" type="ORF">OS493_011212</name>
</gene>
<reference evidence="1" key="1">
    <citation type="submission" date="2023-01" db="EMBL/GenBank/DDBJ databases">
        <title>Genome assembly of the deep-sea coral Lophelia pertusa.</title>
        <authorList>
            <person name="Herrera S."/>
            <person name="Cordes E."/>
        </authorList>
    </citation>
    <scope>NUCLEOTIDE SEQUENCE</scope>
    <source>
        <strain evidence="1">USNM1676648</strain>
        <tissue evidence="1">Polyp</tissue>
    </source>
</reference>
<evidence type="ECO:0000313" key="1">
    <source>
        <dbReference type="EMBL" id="KAJ7373607.1"/>
    </source>
</evidence>
<dbReference type="OrthoDB" id="10509189at2759"/>
<comment type="caution">
    <text evidence="1">The sequence shown here is derived from an EMBL/GenBank/DDBJ whole genome shotgun (WGS) entry which is preliminary data.</text>
</comment>
<accession>A0A9W9Z1V8</accession>
<evidence type="ECO:0000313" key="2">
    <source>
        <dbReference type="Proteomes" id="UP001163046"/>
    </source>
</evidence>
<organism evidence="1 2">
    <name type="scientific">Desmophyllum pertusum</name>
    <dbReference type="NCBI Taxonomy" id="174260"/>
    <lineage>
        <taxon>Eukaryota</taxon>
        <taxon>Metazoa</taxon>
        <taxon>Cnidaria</taxon>
        <taxon>Anthozoa</taxon>
        <taxon>Hexacorallia</taxon>
        <taxon>Scleractinia</taxon>
        <taxon>Caryophylliina</taxon>
        <taxon>Caryophylliidae</taxon>
        <taxon>Desmophyllum</taxon>
    </lineage>
</organism>